<dbReference type="EMBL" id="LS974618">
    <property type="protein sequence ID" value="CAG7895883.1"/>
    <property type="molecule type" value="Genomic_DNA"/>
</dbReference>
<dbReference type="AlphaFoldDB" id="A0A8D9M2I1"/>
<proteinExistence type="predicted"/>
<protein>
    <submittedName>
        <fullName evidence="1">Uncharacterized protein</fullName>
    </submittedName>
</protein>
<dbReference type="Gramene" id="A02p48350.2_BraZ1">
    <property type="protein sequence ID" value="A02p48350.2_BraZ1.CDS.1"/>
    <property type="gene ID" value="A02g48350.2_BraZ1"/>
</dbReference>
<dbReference type="Proteomes" id="UP000694005">
    <property type="component" value="Chromosome A02"/>
</dbReference>
<feature type="non-terminal residue" evidence="1">
    <location>
        <position position="54"/>
    </location>
</feature>
<name>A0A8D9M2I1_BRACM</name>
<evidence type="ECO:0000313" key="2">
    <source>
        <dbReference type="Proteomes" id="UP000694005"/>
    </source>
</evidence>
<accession>A0A8D9M2I1</accession>
<gene>
    <name evidence="1" type="ORF">BRAPAZ1V2_A02P48350.2</name>
</gene>
<sequence>MTLEWNEFIHIVSSFTEFLISFIARERNVRADLFAKGARLQNSIFSHVNSEIPG</sequence>
<evidence type="ECO:0000313" key="1">
    <source>
        <dbReference type="EMBL" id="CAG7895883.1"/>
    </source>
</evidence>
<organism evidence="1 2">
    <name type="scientific">Brassica campestris</name>
    <name type="common">Field mustard</name>
    <dbReference type="NCBI Taxonomy" id="3711"/>
    <lineage>
        <taxon>Eukaryota</taxon>
        <taxon>Viridiplantae</taxon>
        <taxon>Streptophyta</taxon>
        <taxon>Embryophyta</taxon>
        <taxon>Tracheophyta</taxon>
        <taxon>Spermatophyta</taxon>
        <taxon>Magnoliopsida</taxon>
        <taxon>eudicotyledons</taxon>
        <taxon>Gunneridae</taxon>
        <taxon>Pentapetalae</taxon>
        <taxon>rosids</taxon>
        <taxon>malvids</taxon>
        <taxon>Brassicales</taxon>
        <taxon>Brassicaceae</taxon>
        <taxon>Brassiceae</taxon>
        <taxon>Brassica</taxon>
    </lineage>
</organism>
<reference evidence="1 2" key="1">
    <citation type="submission" date="2021-07" db="EMBL/GenBank/DDBJ databases">
        <authorList>
            <consortium name="Genoscope - CEA"/>
            <person name="William W."/>
        </authorList>
    </citation>
    <scope>NUCLEOTIDE SEQUENCE [LARGE SCALE GENOMIC DNA]</scope>
</reference>